<name>A0A1B6FXR5_9HEMI</name>
<sequence length="141" mass="16503">MSSHTLMILQNTAIMISLVVACSVGDLYDFVVQKDDEVREVLTGPEGKDKDLYSAMKSIADSYGSLTKQLQAHNMSVLPLARRLYDRGVPEMILEVFFLDDLRRFFNWQETEINYFHSLYSEVQDKWRRFEAKYRNISLHL</sequence>
<feature type="signal peptide" evidence="1">
    <location>
        <begin position="1"/>
        <end position="21"/>
    </location>
</feature>
<reference evidence="2" key="1">
    <citation type="submission" date="2015-11" db="EMBL/GenBank/DDBJ databases">
        <title>De novo transcriptome assembly of four potential Pierce s Disease insect vectors from Arizona vineyards.</title>
        <authorList>
            <person name="Tassone E.E."/>
        </authorList>
    </citation>
    <scope>NUCLEOTIDE SEQUENCE</scope>
</reference>
<evidence type="ECO:0000313" key="2">
    <source>
        <dbReference type="EMBL" id="JAS54980.1"/>
    </source>
</evidence>
<organism evidence="2">
    <name type="scientific">Cuerna arida</name>
    <dbReference type="NCBI Taxonomy" id="1464854"/>
    <lineage>
        <taxon>Eukaryota</taxon>
        <taxon>Metazoa</taxon>
        <taxon>Ecdysozoa</taxon>
        <taxon>Arthropoda</taxon>
        <taxon>Hexapoda</taxon>
        <taxon>Insecta</taxon>
        <taxon>Pterygota</taxon>
        <taxon>Neoptera</taxon>
        <taxon>Paraneoptera</taxon>
        <taxon>Hemiptera</taxon>
        <taxon>Auchenorrhyncha</taxon>
        <taxon>Membracoidea</taxon>
        <taxon>Cicadellidae</taxon>
        <taxon>Cicadellinae</taxon>
        <taxon>Proconiini</taxon>
        <taxon>Cuerna</taxon>
    </lineage>
</organism>
<dbReference type="EMBL" id="GECZ01014789">
    <property type="protein sequence ID" value="JAS54980.1"/>
    <property type="molecule type" value="Transcribed_RNA"/>
</dbReference>
<keyword evidence="1" id="KW-0732">Signal</keyword>
<evidence type="ECO:0000256" key="1">
    <source>
        <dbReference type="SAM" id="SignalP"/>
    </source>
</evidence>
<feature type="chain" id="PRO_5008583171" evidence="1">
    <location>
        <begin position="22"/>
        <end position="141"/>
    </location>
</feature>
<gene>
    <name evidence="2" type="ORF">g.1887</name>
</gene>
<protein>
    <submittedName>
        <fullName evidence="2">Uncharacterized protein</fullName>
    </submittedName>
</protein>
<dbReference type="AlphaFoldDB" id="A0A1B6FXR5"/>
<proteinExistence type="predicted"/>
<accession>A0A1B6FXR5</accession>